<dbReference type="SUPFAM" id="SSF53300">
    <property type="entry name" value="vWA-like"/>
    <property type="match status" value="1"/>
</dbReference>
<dbReference type="InParanoid" id="A0A1M6NY58"/>
<dbReference type="EMBL" id="FQYR01000005">
    <property type="protein sequence ID" value="SHK00564.1"/>
    <property type="molecule type" value="Genomic_DNA"/>
</dbReference>
<dbReference type="Pfam" id="PF00092">
    <property type="entry name" value="VWA"/>
    <property type="match status" value="1"/>
</dbReference>
<protein>
    <submittedName>
        <fullName evidence="3">Ca-activated chloride channel family protein</fullName>
    </submittedName>
</protein>
<feature type="domain" description="VWFA" evidence="2">
    <location>
        <begin position="84"/>
        <end position="260"/>
    </location>
</feature>
<dbReference type="InterPro" id="IPR002035">
    <property type="entry name" value="VWF_A"/>
</dbReference>
<reference evidence="3 4" key="1">
    <citation type="submission" date="2016-11" db="EMBL/GenBank/DDBJ databases">
        <authorList>
            <person name="Jaros S."/>
            <person name="Januszkiewicz K."/>
            <person name="Wedrychowicz H."/>
        </authorList>
    </citation>
    <scope>NUCLEOTIDE SEQUENCE [LARGE SCALE GENOMIC DNA]</scope>
    <source>
        <strain evidence="3 4">DSM 18772</strain>
    </source>
</reference>
<evidence type="ECO:0000256" key="1">
    <source>
        <dbReference type="SAM" id="Phobius"/>
    </source>
</evidence>
<name>A0A1M6NY58_9BACT</name>
<keyword evidence="1" id="KW-0812">Transmembrane</keyword>
<feature type="transmembrane region" description="Helical" evidence="1">
    <location>
        <begin position="279"/>
        <end position="300"/>
    </location>
</feature>
<dbReference type="OrthoDB" id="185830at2"/>
<accession>A0A1M6NY58</accession>
<gene>
    <name evidence="3" type="ORF">SAMN02745181_3010</name>
</gene>
<organism evidence="3 4">
    <name type="scientific">Rubritalea squalenifaciens DSM 18772</name>
    <dbReference type="NCBI Taxonomy" id="1123071"/>
    <lineage>
        <taxon>Bacteria</taxon>
        <taxon>Pseudomonadati</taxon>
        <taxon>Verrucomicrobiota</taxon>
        <taxon>Verrucomicrobiia</taxon>
        <taxon>Verrucomicrobiales</taxon>
        <taxon>Rubritaleaceae</taxon>
        <taxon>Rubritalea</taxon>
    </lineage>
</organism>
<keyword evidence="4" id="KW-1185">Reference proteome</keyword>
<dbReference type="PROSITE" id="PS50234">
    <property type="entry name" value="VWFA"/>
    <property type="match status" value="1"/>
</dbReference>
<dbReference type="AlphaFoldDB" id="A0A1M6NY58"/>
<dbReference type="InterPro" id="IPR036465">
    <property type="entry name" value="vWFA_dom_sf"/>
</dbReference>
<dbReference type="SMART" id="SM00327">
    <property type="entry name" value="VWA"/>
    <property type="match status" value="1"/>
</dbReference>
<sequence length="305" mass="33595">MSFAHPTVLIALIIPVLLVIYTWRKHTRALALPFDHKDTPSARWTSRLLNLANSLPAVILALVVVILAGPRRFERPKSERELTNIQFCLDVSGSMTAKFGNKDAYGVAMDSLNEFLTHRKGDAFSLIVFGDDNLRWVPLTTDPSSFSCAPPFLHPSNLPNWFRGGTAIGSALKQSERFLLQSDGGDRVIILISDGYSYDLSNGNDQKIAKSLQDNNITLYGIHIGQGEAPAEVTMIAQATGGSTFTAGDPQALTEVFAHIDQMQKAPFKRLTPDPVDHYTPYVIALFAVAGTYILTLFGLRYTPW</sequence>
<proteinExistence type="predicted"/>
<keyword evidence="1" id="KW-1133">Transmembrane helix</keyword>
<dbReference type="CDD" id="cd00198">
    <property type="entry name" value="vWFA"/>
    <property type="match status" value="1"/>
</dbReference>
<keyword evidence="1" id="KW-0472">Membrane</keyword>
<dbReference type="STRING" id="1123071.SAMN02745181_3010"/>
<evidence type="ECO:0000313" key="3">
    <source>
        <dbReference type="EMBL" id="SHK00564.1"/>
    </source>
</evidence>
<evidence type="ECO:0000259" key="2">
    <source>
        <dbReference type="PROSITE" id="PS50234"/>
    </source>
</evidence>
<dbReference type="RefSeq" id="WP_143184575.1">
    <property type="nucleotide sequence ID" value="NZ_FQYR01000005.1"/>
</dbReference>
<dbReference type="Proteomes" id="UP000184510">
    <property type="component" value="Unassembled WGS sequence"/>
</dbReference>
<feature type="transmembrane region" description="Helical" evidence="1">
    <location>
        <begin position="48"/>
        <end position="68"/>
    </location>
</feature>
<evidence type="ECO:0000313" key="4">
    <source>
        <dbReference type="Proteomes" id="UP000184510"/>
    </source>
</evidence>
<dbReference type="Gene3D" id="3.40.50.410">
    <property type="entry name" value="von Willebrand factor, type A domain"/>
    <property type="match status" value="1"/>
</dbReference>